<dbReference type="Proteomes" id="UP000825388">
    <property type="component" value="Unassembled WGS sequence"/>
</dbReference>
<dbReference type="Gene3D" id="2.40.37.10">
    <property type="entry name" value="Lyase, Ornithine Decarboxylase, Chain A, domain 1"/>
    <property type="match status" value="1"/>
</dbReference>
<evidence type="ECO:0000256" key="6">
    <source>
        <dbReference type="ARBA" id="ARBA00023235"/>
    </source>
</evidence>
<protein>
    <recommendedName>
        <fullName evidence="4 7">Alanine racemase</fullName>
        <ecNumber evidence="4 7">5.1.1.1</ecNumber>
    </recommendedName>
</protein>
<feature type="binding site" evidence="7 9">
    <location>
        <position position="129"/>
    </location>
    <ligand>
        <name>substrate</name>
    </ligand>
</feature>
<dbReference type="InterPro" id="IPR009006">
    <property type="entry name" value="Ala_racemase/Decarboxylase_C"/>
</dbReference>
<evidence type="ECO:0000256" key="8">
    <source>
        <dbReference type="PIRSR" id="PIRSR600821-50"/>
    </source>
</evidence>
<evidence type="ECO:0000256" key="3">
    <source>
        <dbReference type="ARBA" id="ARBA00007880"/>
    </source>
</evidence>
<dbReference type="SMART" id="SM01005">
    <property type="entry name" value="Ala_racemase_C"/>
    <property type="match status" value="1"/>
</dbReference>
<comment type="cofactor">
    <cofactor evidence="2 7 8">
        <name>pyridoxal 5'-phosphate</name>
        <dbReference type="ChEBI" id="CHEBI:597326"/>
    </cofactor>
</comment>
<evidence type="ECO:0000256" key="5">
    <source>
        <dbReference type="ARBA" id="ARBA00022898"/>
    </source>
</evidence>
<dbReference type="AlphaFoldDB" id="A0AAW4RMQ1"/>
<dbReference type="GO" id="GO:0030170">
    <property type="term" value="F:pyridoxal phosphate binding"/>
    <property type="evidence" value="ECO:0007669"/>
    <property type="project" value="UniProtKB-UniRule"/>
</dbReference>
<dbReference type="InterPro" id="IPR020622">
    <property type="entry name" value="Ala_racemase_pyridoxalP-BS"/>
</dbReference>
<evidence type="ECO:0000259" key="10">
    <source>
        <dbReference type="SMART" id="SM01005"/>
    </source>
</evidence>
<dbReference type="PRINTS" id="PR00992">
    <property type="entry name" value="ALARACEMASE"/>
</dbReference>
<evidence type="ECO:0000256" key="1">
    <source>
        <dbReference type="ARBA" id="ARBA00000316"/>
    </source>
</evidence>
<proteinExistence type="inferred from homology"/>
<comment type="function">
    <text evidence="7">Catalyzes the interconversion of L-alanine and D-alanine. May also act on other amino acids.</text>
</comment>
<dbReference type="InterPro" id="IPR029066">
    <property type="entry name" value="PLP-binding_barrel"/>
</dbReference>
<comment type="similarity">
    <text evidence="3 7">Belongs to the alanine racemase family.</text>
</comment>
<evidence type="ECO:0000313" key="11">
    <source>
        <dbReference type="EMBL" id="MBZ3923243.1"/>
    </source>
</evidence>
<gene>
    <name evidence="11" type="primary">alr</name>
    <name evidence="11" type="ORF">Xseb_05270</name>
</gene>
<dbReference type="GO" id="GO:0005829">
    <property type="term" value="C:cytosol"/>
    <property type="evidence" value="ECO:0007669"/>
    <property type="project" value="TreeGrafter"/>
</dbReference>
<dbReference type="CDD" id="cd06827">
    <property type="entry name" value="PLPDE_III_AR_proteobact"/>
    <property type="match status" value="1"/>
</dbReference>
<dbReference type="RefSeq" id="WP_089111615.1">
    <property type="nucleotide sequence ID" value="NZ_LOKL01000035.1"/>
</dbReference>
<dbReference type="SUPFAM" id="SSF50621">
    <property type="entry name" value="Alanine racemase C-terminal domain-like"/>
    <property type="match status" value="1"/>
</dbReference>
<dbReference type="GO" id="GO:0030632">
    <property type="term" value="P:D-alanine biosynthetic process"/>
    <property type="evidence" value="ECO:0007669"/>
    <property type="project" value="UniProtKB-UniRule"/>
</dbReference>
<evidence type="ECO:0000313" key="12">
    <source>
        <dbReference type="Proteomes" id="UP000825388"/>
    </source>
</evidence>
<dbReference type="EMBL" id="LOKL01000035">
    <property type="protein sequence ID" value="MBZ3923243.1"/>
    <property type="molecule type" value="Genomic_DNA"/>
</dbReference>
<feature type="modified residue" description="N6-(pyridoxal phosphate)lysine" evidence="7 8">
    <location>
        <position position="33"/>
    </location>
</feature>
<dbReference type="Pfam" id="PF00842">
    <property type="entry name" value="Ala_racemase_C"/>
    <property type="match status" value="1"/>
</dbReference>
<evidence type="ECO:0000256" key="9">
    <source>
        <dbReference type="PIRSR" id="PIRSR600821-52"/>
    </source>
</evidence>
<accession>A0AAW4RMQ1</accession>
<dbReference type="Pfam" id="PF01168">
    <property type="entry name" value="Ala_racemase_N"/>
    <property type="match status" value="1"/>
</dbReference>
<comment type="pathway">
    <text evidence="7">Amino-acid biosynthesis; D-alanine biosynthesis; D-alanine from L-alanine: step 1/1.</text>
</comment>
<feature type="active site" description="Proton acceptor; specific for D-alanine" evidence="7">
    <location>
        <position position="33"/>
    </location>
</feature>
<dbReference type="FunFam" id="2.40.37.10:FF:000002">
    <property type="entry name" value="Alanine racemase"/>
    <property type="match status" value="1"/>
</dbReference>
<dbReference type="EC" id="5.1.1.1" evidence="4 7"/>
<keyword evidence="6 7" id="KW-0413">Isomerase</keyword>
<feature type="domain" description="Alanine racemase C-terminal" evidence="10">
    <location>
        <begin position="232"/>
        <end position="355"/>
    </location>
</feature>
<keyword evidence="5 7" id="KW-0663">Pyridoxal phosphate</keyword>
<comment type="catalytic activity">
    <reaction evidence="1 7">
        <text>L-alanine = D-alanine</text>
        <dbReference type="Rhea" id="RHEA:20249"/>
        <dbReference type="ChEBI" id="CHEBI:57416"/>
        <dbReference type="ChEBI" id="CHEBI:57972"/>
        <dbReference type="EC" id="5.1.1.1"/>
    </reaction>
</comment>
<dbReference type="NCBIfam" id="TIGR00492">
    <property type="entry name" value="alr"/>
    <property type="match status" value="1"/>
</dbReference>
<dbReference type="SUPFAM" id="SSF51419">
    <property type="entry name" value="PLP-binding barrel"/>
    <property type="match status" value="1"/>
</dbReference>
<dbReference type="InterPro" id="IPR000821">
    <property type="entry name" value="Ala_racemase"/>
</dbReference>
<dbReference type="InterPro" id="IPR011079">
    <property type="entry name" value="Ala_racemase_C"/>
</dbReference>
<reference evidence="11" key="1">
    <citation type="submission" date="2015-12" db="EMBL/GenBank/DDBJ databases">
        <authorList>
            <person name="Bansal K."/>
            <person name="Midha S."/>
            <person name="Patil P.B."/>
        </authorList>
    </citation>
    <scope>NUCLEOTIDE SEQUENCE</scope>
    <source>
        <strain evidence="11">LMG867</strain>
    </source>
</reference>
<evidence type="ECO:0000256" key="4">
    <source>
        <dbReference type="ARBA" id="ARBA00013089"/>
    </source>
</evidence>
<feature type="binding site" evidence="7 9">
    <location>
        <position position="301"/>
    </location>
    <ligand>
        <name>substrate</name>
    </ligand>
</feature>
<evidence type="ECO:0000256" key="2">
    <source>
        <dbReference type="ARBA" id="ARBA00001933"/>
    </source>
</evidence>
<sequence>MRPAQASIDLEALRHNYRLAKRLGGSKALAVVKADAYGHGAVRCAQALEPEADGFAVACIEEALELRQAGIGAPILLLEGFFEHDELRLIAEHDLWTVAATPQQVRALAEFQSPRPLRVWLKMDSGMHRLGLSPEDFRAAWLRLRGLPQIASLVLMTHLARADELDCSRTDEQAVAFALTASGMRAETSLRNSPGLLGWPVLRNDWSRPGLMLYGANPFPQHTAHTAQLRPVMTLRSRIISVRDLPAGEPVGYGARFVAERPTRVGVVAMGYADGYPQFAPNGTPVLVDGQVCPLIGRVSMDMLTVDLTDHPQADIGTPVQLWGDAPQVGALAAQCNVSAYQLLCGLKRVPRVYMGEAAASEGVTR</sequence>
<dbReference type="FunFam" id="3.20.20.10:FF:000002">
    <property type="entry name" value="Alanine racemase"/>
    <property type="match status" value="1"/>
</dbReference>
<name>A0AAW4RMQ1_XANCI</name>
<dbReference type="Gene3D" id="3.20.20.10">
    <property type="entry name" value="Alanine racemase"/>
    <property type="match status" value="1"/>
</dbReference>
<organism evidence="11 12">
    <name type="scientific">Xanthomonas citri pv. sesbaniae</name>
    <dbReference type="NCBI Taxonomy" id="473425"/>
    <lineage>
        <taxon>Bacteria</taxon>
        <taxon>Pseudomonadati</taxon>
        <taxon>Pseudomonadota</taxon>
        <taxon>Gammaproteobacteria</taxon>
        <taxon>Lysobacterales</taxon>
        <taxon>Lysobacteraceae</taxon>
        <taxon>Xanthomonas</taxon>
    </lineage>
</organism>
<comment type="caution">
    <text evidence="11">The sequence shown here is derived from an EMBL/GenBank/DDBJ whole genome shotgun (WGS) entry which is preliminary data.</text>
</comment>
<dbReference type="HAMAP" id="MF_01201">
    <property type="entry name" value="Ala_racemase"/>
    <property type="match status" value="1"/>
</dbReference>
<dbReference type="PANTHER" id="PTHR30511:SF0">
    <property type="entry name" value="ALANINE RACEMASE, CATABOLIC-RELATED"/>
    <property type="match status" value="1"/>
</dbReference>
<dbReference type="PANTHER" id="PTHR30511">
    <property type="entry name" value="ALANINE RACEMASE"/>
    <property type="match status" value="1"/>
</dbReference>
<dbReference type="InterPro" id="IPR001608">
    <property type="entry name" value="Ala_racemase_N"/>
</dbReference>
<dbReference type="PROSITE" id="PS00395">
    <property type="entry name" value="ALANINE_RACEMASE"/>
    <property type="match status" value="1"/>
</dbReference>
<dbReference type="GO" id="GO:0008784">
    <property type="term" value="F:alanine racemase activity"/>
    <property type="evidence" value="ECO:0007669"/>
    <property type="project" value="UniProtKB-UniRule"/>
</dbReference>
<feature type="active site" description="Proton acceptor; specific for L-alanine" evidence="7">
    <location>
        <position position="253"/>
    </location>
</feature>
<evidence type="ECO:0000256" key="7">
    <source>
        <dbReference type="HAMAP-Rule" id="MF_01201"/>
    </source>
</evidence>